<dbReference type="Proteomes" id="UP000295382">
    <property type="component" value="Unassembled WGS sequence"/>
</dbReference>
<evidence type="ECO:0000313" key="2">
    <source>
        <dbReference type="Proteomes" id="UP000295382"/>
    </source>
</evidence>
<reference evidence="1 2" key="1">
    <citation type="submission" date="2019-03" db="EMBL/GenBank/DDBJ databases">
        <title>Genomic Encyclopedia of Type Strains, Phase IV (KMG-IV): sequencing the most valuable type-strain genomes for metagenomic binning, comparative biology and taxonomic classification.</title>
        <authorList>
            <person name="Goeker M."/>
        </authorList>
    </citation>
    <scope>NUCLEOTIDE SEQUENCE [LARGE SCALE GENOMIC DNA]</scope>
    <source>
        <strain evidence="1 2">DSM 7445</strain>
    </source>
</reference>
<dbReference type="AlphaFoldDB" id="A0A4V2UI74"/>
<proteinExistence type="predicted"/>
<dbReference type="PANTHER" id="PTHR30348">
    <property type="entry name" value="UNCHARACTERIZED PROTEIN YECE"/>
    <property type="match status" value="1"/>
</dbReference>
<evidence type="ECO:0000313" key="1">
    <source>
        <dbReference type="EMBL" id="TCS33738.1"/>
    </source>
</evidence>
<keyword evidence="2" id="KW-1185">Reference proteome</keyword>
<protein>
    <submittedName>
        <fullName evidence="1">Uncharacterized protein YecE (DUF72 family)</fullName>
    </submittedName>
</protein>
<dbReference type="SUPFAM" id="SSF117396">
    <property type="entry name" value="TM1631-like"/>
    <property type="match status" value="1"/>
</dbReference>
<dbReference type="Pfam" id="PF01904">
    <property type="entry name" value="DUF72"/>
    <property type="match status" value="1"/>
</dbReference>
<gene>
    <name evidence="1" type="ORF">EDC30_11528</name>
</gene>
<dbReference type="PANTHER" id="PTHR30348:SF4">
    <property type="entry name" value="DUF72 DOMAIN-CONTAINING PROTEIN"/>
    <property type="match status" value="1"/>
</dbReference>
<name>A0A4V2UI74_PAULE</name>
<organism evidence="1 2">
    <name type="scientific">Paucimonas lemoignei</name>
    <name type="common">Pseudomonas lemoignei</name>
    <dbReference type="NCBI Taxonomy" id="29443"/>
    <lineage>
        <taxon>Bacteria</taxon>
        <taxon>Pseudomonadati</taxon>
        <taxon>Pseudomonadota</taxon>
        <taxon>Betaproteobacteria</taxon>
        <taxon>Burkholderiales</taxon>
        <taxon>Burkholderiaceae</taxon>
        <taxon>Paucimonas</taxon>
    </lineage>
</organism>
<dbReference type="EMBL" id="SLZQ01000015">
    <property type="protein sequence ID" value="TCS33738.1"/>
    <property type="molecule type" value="Genomic_DNA"/>
</dbReference>
<sequence>MNIYVGTSGFQYAHWNNGVFYPPRTKDRLAYAYSKMNVLEINSTFYSIPKPEMVAGWAEKIPAGAKMILKAPQSVTHRRRLRLQSAPHVKPGEHLLHYFADGCLRIPEEKRGPVLVQLPNRMAIDLQRLEAVLQLLTQRSLKVALEVRHASWCVTPTFELLAKYRAALVASDWHEFATPLVPTADFIYLRRHGPDSVYSSLYSEEAVAEDIALIRRQQVDEAYELFNNDVHGYAPQNVMQMLRLLRQE</sequence>
<dbReference type="Gene3D" id="3.20.20.410">
    <property type="entry name" value="Protein of unknown function UPF0759"/>
    <property type="match status" value="1"/>
</dbReference>
<accession>A0A4V2UI74</accession>
<dbReference type="InterPro" id="IPR002763">
    <property type="entry name" value="DUF72"/>
</dbReference>
<dbReference type="RefSeq" id="WP_165973864.1">
    <property type="nucleotide sequence ID" value="NZ_SLZQ01000015.1"/>
</dbReference>
<comment type="caution">
    <text evidence="1">The sequence shown here is derived from an EMBL/GenBank/DDBJ whole genome shotgun (WGS) entry which is preliminary data.</text>
</comment>
<dbReference type="InterPro" id="IPR036520">
    <property type="entry name" value="UPF0759_sf"/>
</dbReference>